<dbReference type="InterPro" id="IPR037121">
    <property type="entry name" value="Ribosomal_bL25_C"/>
</dbReference>
<evidence type="ECO:0000259" key="8">
    <source>
        <dbReference type="Pfam" id="PF14693"/>
    </source>
</evidence>
<dbReference type="InterPro" id="IPR029751">
    <property type="entry name" value="Ribosomal_L25_dom"/>
</dbReference>
<evidence type="ECO:0000256" key="1">
    <source>
        <dbReference type="ARBA" id="ARBA00022730"/>
    </source>
</evidence>
<dbReference type="PATRIC" id="fig|1121335.3.peg.64"/>
<dbReference type="KEGG" id="csd:Clst_0062"/>
<dbReference type="InterPro" id="IPR020930">
    <property type="entry name" value="Ribosomal_uL5_bac-type"/>
</dbReference>
<evidence type="ECO:0000313" key="10">
    <source>
        <dbReference type="Proteomes" id="UP000011220"/>
    </source>
</evidence>
<dbReference type="CDD" id="cd00495">
    <property type="entry name" value="Ribosomal_L25_TL5_CTC"/>
    <property type="match status" value="1"/>
</dbReference>
<evidence type="ECO:0000313" key="9">
    <source>
        <dbReference type="EMBL" id="AGC67098.1"/>
    </source>
</evidence>
<proteinExistence type="inferred from homology"/>
<protein>
    <recommendedName>
        <fullName evidence="5">Large ribosomal subunit protein bL25</fullName>
    </recommendedName>
    <alternativeName>
        <fullName evidence="5">General stress protein CTC</fullName>
    </alternativeName>
</protein>
<dbReference type="STRING" id="1121335.Cst_c00660"/>
<dbReference type="AlphaFoldDB" id="L7VNJ2"/>
<dbReference type="Pfam" id="PF14693">
    <property type="entry name" value="Ribosomal_TL5_C"/>
    <property type="match status" value="1"/>
</dbReference>
<comment type="function">
    <text evidence="5">This is one of the proteins that binds to the 5S RNA in the ribosome where it forms part of the central protuberance.</text>
</comment>
<organism evidence="9 10">
    <name type="scientific">Thermoclostridium stercorarium (strain ATCC 35414 / DSM 8532 / NCIMB 11754)</name>
    <name type="common">Clostridium stercorarium</name>
    <dbReference type="NCBI Taxonomy" id="1121335"/>
    <lineage>
        <taxon>Bacteria</taxon>
        <taxon>Bacillati</taxon>
        <taxon>Bacillota</taxon>
        <taxon>Clostridia</taxon>
        <taxon>Eubacteriales</taxon>
        <taxon>Oscillospiraceae</taxon>
        <taxon>Thermoclostridium</taxon>
    </lineage>
</organism>
<dbReference type="SUPFAM" id="SSF50715">
    <property type="entry name" value="Ribosomal protein L25-like"/>
    <property type="match status" value="1"/>
</dbReference>
<dbReference type="KEGG" id="css:Cst_c00660"/>
<dbReference type="Proteomes" id="UP000011220">
    <property type="component" value="Chromosome"/>
</dbReference>
<dbReference type="PANTHER" id="PTHR33284:SF1">
    <property type="entry name" value="RIBOSOMAL PROTEIN L25_GLN-TRNA SYNTHETASE, ANTI-CODON-BINDING DOMAIN-CONTAINING PROTEIN"/>
    <property type="match status" value="1"/>
</dbReference>
<dbReference type="Gene3D" id="2.170.120.20">
    <property type="entry name" value="Ribosomal protein L25, beta domain"/>
    <property type="match status" value="1"/>
</dbReference>
<reference evidence="9 10" key="1">
    <citation type="journal article" date="2013" name="Genome Announc.">
        <title>Complete genome sequence of Clostridium stercorarium subsp. stercorarium strain DSM 8532, a thermophilic degrader of plant cell wall fibers.</title>
        <authorList>
            <person name="Poehlein A."/>
            <person name="Zverlov V.V."/>
            <person name="Daniel R."/>
            <person name="Schwarz W.H."/>
            <person name="Liebl W."/>
        </authorList>
    </citation>
    <scope>NUCLEOTIDE SEQUENCE [LARGE SCALE GENOMIC DNA]</scope>
    <source>
        <strain evidence="10">ATCC 35414 / DSM 8532 / NCIMB 11754</strain>
    </source>
</reference>
<dbReference type="Pfam" id="PF01386">
    <property type="entry name" value="Ribosomal_L25p"/>
    <property type="match status" value="1"/>
</dbReference>
<feature type="domain" description="Large ribosomal subunit protein bL25 L25" evidence="7">
    <location>
        <begin position="7"/>
        <end position="88"/>
    </location>
</feature>
<feature type="compositionally biased region" description="Low complexity" evidence="6">
    <location>
        <begin position="189"/>
        <end position="198"/>
    </location>
</feature>
<dbReference type="NCBIfam" id="TIGR00731">
    <property type="entry name" value="bL25_bact_ctc"/>
    <property type="match status" value="1"/>
</dbReference>
<gene>
    <name evidence="9" type="primary">rplY1</name>
    <name evidence="5" type="synonym">ctc</name>
    <name evidence="5" type="synonym">rplY</name>
    <name evidence="9" type="ordered locus">Cst_c00660</name>
</gene>
<dbReference type="eggNOG" id="COG1825">
    <property type="taxonomic scope" value="Bacteria"/>
</dbReference>
<dbReference type="InterPro" id="IPR001021">
    <property type="entry name" value="Ribosomal_bL25_long"/>
</dbReference>
<accession>L7VNJ2</accession>
<keyword evidence="4 5" id="KW-0687">Ribonucleoprotein</keyword>
<feature type="region of interest" description="Disordered" evidence="6">
    <location>
        <begin position="179"/>
        <end position="205"/>
    </location>
</feature>
<keyword evidence="1 5" id="KW-0699">rRNA-binding</keyword>
<feature type="domain" description="Large ribosomal subunit protein bL25 beta" evidence="8">
    <location>
        <begin position="97"/>
        <end position="178"/>
    </location>
</feature>
<dbReference type="InterPro" id="IPR011035">
    <property type="entry name" value="Ribosomal_bL25/Gln-tRNA_synth"/>
</dbReference>
<dbReference type="EMBL" id="CP004044">
    <property type="protein sequence ID" value="AGC67098.1"/>
    <property type="molecule type" value="Genomic_DNA"/>
</dbReference>
<dbReference type="PANTHER" id="PTHR33284">
    <property type="entry name" value="RIBOSOMAL PROTEIN L25/GLN-TRNA SYNTHETASE, ANTI-CODON-BINDING DOMAIN-CONTAINING PROTEIN"/>
    <property type="match status" value="1"/>
</dbReference>
<evidence type="ECO:0000256" key="2">
    <source>
        <dbReference type="ARBA" id="ARBA00022884"/>
    </source>
</evidence>
<keyword evidence="10" id="KW-1185">Reference proteome</keyword>
<comment type="similarity">
    <text evidence="5">Belongs to the bacterial ribosomal protein bL25 family. CTC subfamily.</text>
</comment>
<comment type="subunit">
    <text evidence="5">Part of the 50S ribosomal subunit; part of the 5S rRNA/L5/L18/L25 subcomplex. Contacts the 5S rRNA. Binds to the 5S rRNA independently of L5 and L18.</text>
</comment>
<name>L7VNJ2_THES1</name>
<dbReference type="GO" id="GO:0006412">
    <property type="term" value="P:translation"/>
    <property type="evidence" value="ECO:0007669"/>
    <property type="project" value="UniProtKB-UniRule"/>
</dbReference>
<evidence type="ECO:0000256" key="5">
    <source>
        <dbReference type="HAMAP-Rule" id="MF_01334"/>
    </source>
</evidence>
<dbReference type="GO" id="GO:0003735">
    <property type="term" value="F:structural constituent of ribosome"/>
    <property type="evidence" value="ECO:0007669"/>
    <property type="project" value="InterPro"/>
</dbReference>
<evidence type="ECO:0000256" key="4">
    <source>
        <dbReference type="ARBA" id="ARBA00023274"/>
    </source>
</evidence>
<evidence type="ECO:0000259" key="7">
    <source>
        <dbReference type="Pfam" id="PF01386"/>
    </source>
</evidence>
<dbReference type="InterPro" id="IPR020056">
    <property type="entry name" value="Rbsml_bL25/Gln-tRNA_synth_N"/>
</dbReference>
<dbReference type="RefSeq" id="WP_015357795.1">
    <property type="nucleotide sequence ID" value="NC_020134.1"/>
</dbReference>
<dbReference type="InterPro" id="IPR020057">
    <property type="entry name" value="Ribosomal_bL25_b-dom"/>
</dbReference>
<keyword evidence="3 5" id="KW-0689">Ribosomal protein</keyword>
<keyword evidence="2 5" id="KW-0694">RNA-binding</keyword>
<dbReference type="HAMAP" id="MF_01334">
    <property type="entry name" value="Ribosomal_bL25_CTC"/>
    <property type="match status" value="1"/>
</dbReference>
<dbReference type="GO" id="GO:0022625">
    <property type="term" value="C:cytosolic large ribosomal subunit"/>
    <property type="evidence" value="ECO:0007669"/>
    <property type="project" value="TreeGrafter"/>
</dbReference>
<dbReference type="GO" id="GO:0008097">
    <property type="term" value="F:5S rRNA binding"/>
    <property type="evidence" value="ECO:0007669"/>
    <property type="project" value="InterPro"/>
</dbReference>
<evidence type="ECO:0000256" key="3">
    <source>
        <dbReference type="ARBA" id="ARBA00022980"/>
    </source>
</evidence>
<sequence length="205" mass="22367">MGSLIVAEERKLSGRKVRKMGYVPGVIYGPGVKNSMNVQFSQKDMNRFLNEHTTGSKATVMVNGNKHLCVIKEIQYGLINREPIHIDFYASSENSVVKVTVPFKFVGREKLGSNRLVLNILEDEIEIQGVLKDLPEFIDIDVSEMTDGSEITMGDIKLPAGVKLLSKEDEIVAKVVKAEAGPEAEAESEAAAAGTQETAEAKETA</sequence>
<evidence type="ECO:0000256" key="6">
    <source>
        <dbReference type="SAM" id="MobiDB-lite"/>
    </source>
</evidence>
<dbReference type="Gene3D" id="2.40.240.10">
    <property type="entry name" value="Ribosomal Protein L25, Chain P"/>
    <property type="match status" value="1"/>
</dbReference>